<comment type="caution">
    <text evidence="1">The sequence shown here is derived from an EMBL/GenBank/DDBJ whole genome shotgun (WGS) entry which is preliminary data.</text>
</comment>
<name>A0ABD1RT10_9LAMI</name>
<organism evidence="1 2">
    <name type="scientific">Abeliophyllum distichum</name>
    <dbReference type="NCBI Taxonomy" id="126358"/>
    <lineage>
        <taxon>Eukaryota</taxon>
        <taxon>Viridiplantae</taxon>
        <taxon>Streptophyta</taxon>
        <taxon>Embryophyta</taxon>
        <taxon>Tracheophyta</taxon>
        <taxon>Spermatophyta</taxon>
        <taxon>Magnoliopsida</taxon>
        <taxon>eudicotyledons</taxon>
        <taxon>Gunneridae</taxon>
        <taxon>Pentapetalae</taxon>
        <taxon>asterids</taxon>
        <taxon>lamiids</taxon>
        <taxon>Lamiales</taxon>
        <taxon>Oleaceae</taxon>
        <taxon>Forsythieae</taxon>
        <taxon>Abeliophyllum</taxon>
    </lineage>
</organism>
<dbReference type="Proteomes" id="UP001604336">
    <property type="component" value="Unassembled WGS sequence"/>
</dbReference>
<dbReference type="AlphaFoldDB" id="A0ABD1RT10"/>
<evidence type="ECO:0000313" key="1">
    <source>
        <dbReference type="EMBL" id="KAL2491550.1"/>
    </source>
</evidence>
<gene>
    <name evidence="1" type="ORF">Adt_27178</name>
</gene>
<evidence type="ECO:0000313" key="2">
    <source>
        <dbReference type="Proteomes" id="UP001604336"/>
    </source>
</evidence>
<protein>
    <submittedName>
        <fullName evidence="1">Uncharacterized protein</fullName>
    </submittedName>
</protein>
<reference evidence="2" key="1">
    <citation type="submission" date="2024-07" db="EMBL/GenBank/DDBJ databases">
        <title>Two chromosome-level genome assemblies of Korean endemic species Abeliophyllum distichum and Forsythia ovata (Oleaceae).</title>
        <authorList>
            <person name="Jang H."/>
        </authorList>
    </citation>
    <scope>NUCLEOTIDE SEQUENCE [LARGE SCALE GENOMIC DNA]</scope>
</reference>
<proteinExistence type="predicted"/>
<dbReference type="EMBL" id="JBFOLK010000008">
    <property type="protein sequence ID" value="KAL2491550.1"/>
    <property type="molecule type" value="Genomic_DNA"/>
</dbReference>
<keyword evidence="2" id="KW-1185">Reference proteome</keyword>
<sequence length="127" mass="14801">MKILPSFRWQRNTIFRQNRWHKSKVESTVRIIPELEGSELPENGDNWELYCRQQVLLHHHYHSLAEAMGDCDTWATRYADLGLAINDNVNIADLVDEEYEETEDIDLESEGVLREEWMLAASIGANV</sequence>
<accession>A0ABD1RT10</accession>